<dbReference type="Proteomes" id="UP000029861">
    <property type="component" value="Unassembled WGS sequence"/>
</dbReference>
<sequence>MVFYRTKCYGFKKATIKKKRDFTLAHELGRYLLNREHIDKNIFNANIDLEERWCNNFAFHLVANDETNELKNITKDDINITNKKY</sequence>
<comment type="caution">
    <text evidence="1">The sequence shown here is derived from an EMBL/GenBank/DDBJ whole genome shotgun (WGS) entry which is preliminary data.</text>
</comment>
<dbReference type="AlphaFoldDB" id="A0A4U8T3T1"/>
<dbReference type="RefSeq" id="WP_034320746.1">
    <property type="nucleotide sequence ID" value="NZ_FZNF01000071.1"/>
</dbReference>
<accession>A0A4U8T3T1</accession>
<proteinExistence type="predicted"/>
<gene>
    <name evidence="1" type="ORF">LS80_010445</name>
</gene>
<reference evidence="1 2" key="1">
    <citation type="journal article" date="2014" name="Genome Announc.">
        <title>Draft genome sequences of eight enterohepatic helicobacter species isolated from both laboratory and wild rodents.</title>
        <authorList>
            <person name="Sheh A."/>
            <person name="Shen Z."/>
            <person name="Fox J.G."/>
        </authorList>
    </citation>
    <scope>NUCLEOTIDE SEQUENCE [LARGE SCALE GENOMIC DNA]</scope>
    <source>
        <strain evidence="1 2">ATCC 49310</strain>
    </source>
</reference>
<dbReference type="Gene3D" id="1.10.10.2910">
    <property type="match status" value="1"/>
</dbReference>
<dbReference type="EMBL" id="JRPK02000074">
    <property type="protein sequence ID" value="TLD94063.1"/>
    <property type="molecule type" value="Genomic_DNA"/>
</dbReference>
<protein>
    <submittedName>
        <fullName evidence="1">Uncharacterized protein</fullName>
    </submittedName>
</protein>
<organism evidence="1 2">
    <name type="scientific">Helicobacter trogontum</name>
    <dbReference type="NCBI Taxonomy" id="50960"/>
    <lineage>
        <taxon>Bacteria</taxon>
        <taxon>Pseudomonadati</taxon>
        <taxon>Campylobacterota</taxon>
        <taxon>Epsilonproteobacteria</taxon>
        <taxon>Campylobacterales</taxon>
        <taxon>Helicobacteraceae</taxon>
        <taxon>Helicobacter</taxon>
    </lineage>
</organism>
<evidence type="ECO:0000313" key="2">
    <source>
        <dbReference type="Proteomes" id="UP000029861"/>
    </source>
</evidence>
<evidence type="ECO:0000313" key="1">
    <source>
        <dbReference type="EMBL" id="TLD94063.1"/>
    </source>
</evidence>
<name>A0A4U8T3T1_9HELI</name>